<evidence type="ECO:0000256" key="7">
    <source>
        <dbReference type="ARBA" id="ARBA00022490"/>
    </source>
</evidence>
<dbReference type="SUPFAM" id="SSF55874">
    <property type="entry name" value="ATPase domain of HSP90 chaperone/DNA topoisomerase II/histidine kinase"/>
    <property type="match status" value="1"/>
</dbReference>
<dbReference type="Proteomes" id="UP000589620">
    <property type="component" value="Unassembled WGS sequence"/>
</dbReference>
<evidence type="ECO:0000256" key="15">
    <source>
        <dbReference type="ARBA" id="ARBA00030800"/>
    </source>
</evidence>
<keyword evidence="18" id="KW-1133">Transmembrane helix</keyword>
<keyword evidence="13" id="KW-0411">Iron-sulfur</keyword>
<dbReference type="PRINTS" id="PR00344">
    <property type="entry name" value="BCTRLSENSOR"/>
</dbReference>
<protein>
    <recommendedName>
        <fullName evidence="5">Oxygen sensor histidine kinase NreB</fullName>
        <ecNumber evidence="4">2.7.13.3</ecNumber>
    </recommendedName>
    <alternativeName>
        <fullName evidence="15">Nitrogen regulation protein B</fullName>
    </alternativeName>
</protein>
<evidence type="ECO:0000313" key="21">
    <source>
        <dbReference type="Proteomes" id="UP000589620"/>
    </source>
</evidence>
<keyword evidence="18" id="KW-0472">Membrane</keyword>
<dbReference type="PIRSF" id="PIRSF037434">
    <property type="entry name" value="STHK_ChrS"/>
    <property type="match status" value="1"/>
</dbReference>
<proteinExistence type="predicted"/>
<keyword evidence="12" id="KW-0902">Two-component regulatory system</keyword>
<feature type="transmembrane region" description="Helical" evidence="18">
    <location>
        <begin position="40"/>
        <end position="57"/>
    </location>
</feature>
<keyword evidence="11" id="KW-0408">Iron</keyword>
<dbReference type="GO" id="GO:0046983">
    <property type="term" value="F:protein dimerization activity"/>
    <property type="evidence" value="ECO:0007669"/>
    <property type="project" value="InterPro"/>
</dbReference>
<feature type="region of interest" description="Disordered" evidence="17">
    <location>
        <begin position="388"/>
        <end position="414"/>
    </location>
</feature>
<evidence type="ECO:0000256" key="16">
    <source>
        <dbReference type="SAM" id="Coils"/>
    </source>
</evidence>
<accession>A0A852T363</accession>
<evidence type="ECO:0000259" key="19">
    <source>
        <dbReference type="PROSITE" id="PS50109"/>
    </source>
</evidence>
<feature type="compositionally biased region" description="Low complexity" evidence="17">
    <location>
        <begin position="389"/>
        <end position="407"/>
    </location>
</feature>
<dbReference type="GO" id="GO:0051539">
    <property type="term" value="F:4 iron, 4 sulfur cluster binding"/>
    <property type="evidence" value="ECO:0007669"/>
    <property type="project" value="UniProtKB-KW"/>
</dbReference>
<comment type="catalytic activity">
    <reaction evidence="1">
        <text>ATP + protein L-histidine = ADP + protein N-phospho-L-histidine.</text>
        <dbReference type="EC" id="2.7.13.3"/>
    </reaction>
</comment>
<sequence length="414" mass="44512">MTERVDDRWFGDWIGYSAAATLASVLLILANPITGYPRTIASAALVLALFPVYWYLARPSRAGVRGNSWQAWTYVGISTAVYFVAYGLNNWANIALFILSPQFFLVLSAVSAAVAIVVINIGGVLIRWLIGALAPGDVAGTVGLTILVIAVSIYFSNRITAVTKESRERGLLIRRLREQQREIAELSEQQGAAAERERIAREMHDTLAQGFTSIVTLGHAVQGELDSDPATARRHVELMTETAQENLQESRRIIAALTPGRLAESTLEQALGRVAGRFEEETGVPVAFHVTGDARPAPAAIEVVALRVFQEALANVRKHAEARRVEATLAYEPGTVAVTVRDDGHGFDAAAPRAGFGLDGMRARVREVGGDFELATAPGEGTRLSVRLPAEPVAPSAAPPAASTPEPYRTEEAP</sequence>
<comment type="caution">
    <text evidence="20">The sequence shown here is derived from an EMBL/GenBank/DDBJ whole genome shotgun (WGS) entry which is preliminary data.</text>
</comment>
<keyword evidence="21" id="KW-1185">Reference proteome</keyword>
<dbReference type="AlphaFoldDB" id="A0A852T363"/>
<keyword evidence="8" id="KW-0808">Transferase</keyword>
<evidence type="ECO:0000313" key="20">
    <source>
        <dbReference type="EMBL" id="NYD75282.1"/>
    </source>
</evidence>
<keyword evidence="7" id="KW-0963">Cytoplasm</keyword>
<gene>
    <name evidence="20" type="ORF">BJ963_002801</name>
</gene>
<evidence type="ECO:0000256" key="8">
    <source>
        <dbReference type="ARBA" id="ARBA00022679"/>
    </source>
</evidence>
<name>A0A852T363_9MICO</name>
<comment type="function">
    <text evidence="14">Member of the two-component regulatory system NreB/NreC involved in the control of dissimilatory nitrate/nitrite reduction in response to oxygen. NreB functions as a direct oxygen sensor histidine kinase which is autophosphorylated, in the absence of oxygen, probably at the conserved histidine residue, and transfers its phosphate group probably to a conserved aspartate residue of NreC. NreB/NreC activates the expression of the nitrate (narGHJI) and nitrite (nir) reductase operons, as well as the putative nitrate transporter gene narT.</text>
</comment>
<dbReference type="InterPro" id="IPR011712">
    <property type="entry name" value="Sig_transdc_His_kin_sub3_dim/P"/>
</dbReference>
<evidence type="ECO:0000256" key="9">
    <source>
        <dbReference type="ARBA" id="ARBA00022723"/>
    </source>
</evidence>
<feature type="coiled-coil region" evidence="16">
    <location>
        <begin position="169"/>
        <end position="196"/>
    </location>
</feature>
<feature type="transmembrane region" description="Helical" evidence="18">
    <location>
        <begin position="103"/>
        <end position="126"/>
    </location>
</feature>
<evidence type="ECO:0000256" key="5">
    <source>
        <dbReference type="ARBA" id="ARBA00017322"/>
    </source>
</evidence>
<keyword evidence="9" id="KW-0479">Metal-binding</keyword>
<keyword evidence="10 20" id="KW-0418">Kinase</keyword>
<dbReference type="GO" id="GO:0016020">
    <property type="term" value="C:membrane"/>
    <property type="evidence" value="ECO:0007669"/>
    <property type="project" value="InterPro"/>
</dbReference>
<dbReference type="GO" id="GO:0005737">
    <property type="term" value="C:cytoplasm"/>
    <property type="evidence" value="ECO:0007669"/>
    <property type="project" value="UniProtKB-SubCell"/>
</dbReference>
<dbReference type="EC" id="2.7.13.3" evidence="4"/>
<organism evidence="20 21">
    <name type="scientific">Leifsonia soli</name>
    <dbReference type="NCBI Taxonomy" id="582665"/>
    <lineage>
        <taxon>Bacteria</taxon>
        <taxon>Bacillati</taxon>
        <taxon>Actinomycetota</taxon>
        <taxon>Actinomycetes</taxon>
        <taxon>Micrococcales</taxon>
        <taxon>Microbacteriaceae</taxon>
        <taxon>Leifsonia</taxon>
    </lineage>
</organism>
<evidence type="ECO:0000256" key="2">
    <source>
        <dbReference type="ARBA" id="ARBA00001966"/>
    </source>
</evidence>
<comment type="subcellular location">
    <subcellularLocation>
        <location evidence="3">Cytoplasm</location>
    </subcellularLocation>
</comment>
<dbReference type="RefSeq" id="WP_179457265.1">
    <property type="nucleotide sequence ID" value="NZ_BAAAPX010000001.1"/>
</dbReference>
<dbReference type="SMART" id="SM00387">
    <property type="entry name" value="HATPase_c"/>
    <property type="match status" value="1"/>
</dbReference>
<dbReference type="InterPro" id="IPR005467">
    <property type="entry name" value="His_kinase_dom"/>
</dbReference>
<dbReference type="GO" id="GO:0046872">
    <property type="term" value="F:metal ion binding"/>
    <property type="evidence" value="ECO:0007669"/>
    <property type="project" value="UniProtKB-KW"/>
</dbReference>
<evidence type="ECO:0000256" key="12">
    <source>
        <dbReference type="ARBA" id="ARBA00023012"/>
    </source>
</evidence>
<evidence type="ECO:0000256" key="6">
    <source>
        <dbReference type="ARBA" id="ARBA00022485"/>
    </source>
</evidence>
<comment type="cofactor">
    <cofactor evidence="2">
        <name>[4Fe-4S] cluster</name>
        <dbReference type="ChEBI" id="CHEBI:49883"/>
    </cofactor>
</comment>
<dbReference type="PANTHER" id="PTHR24421">
    <property type="entry name" value="NITRATE/NITRITE SENSOR PROTEIN NARX-RELATED"/>
    <property type="match status" value="1"/>
</dbReference>
<keyword evidence="18" id="KW-0812">Transmembrane</keyword>
<dbReference type="InterPro" id="IPR004358">
    <property type="entry name" value="Sig_transdc_His_kin-like_C"/>
</dbReference>
<dbReference type="Pfam" id="PF07730">
    <property type="entry name" value="HisKA_3"/>
    <property type="match status" value="1"/>
</dbReference>
<evidence type="ECO:0000256" key="17">
    <source>
        <dbReference type="SAM" id="MobiDB-lite"/>
    </source>
</evidence>
<feature type="transmembrane region" description="Helical" evidence="18">
    <location>
        <begin position="13"/>
        <end position="33"/>
    </location>
</feature>
<evidence type="ECO:0000256" key="14">
    <source>
        <dbReference type="ARBA" id="ARBA00024827"/>
    </source>
</evidence>
<dbReference type="InterPro" id="IPR036890">
    <property type="entry name" value="HATPase_C_sf"/>
</dbReference>
<dbReference type="CDD" id="cd16917">
    <property type="entry name" value="HATPase_UhpB-NarQ-NarX-like"/>
    <property type="match status" value="1"/>
</dbReference>
<dbReference type="InterPro" id="IPR003594">
    <property type="entry name" value="HATPase_dom"/>
</dbReference>
<dbReference type="EMBL" id="JACCBJ010000001">
    <property type="protein sequence ID" value="NYD75282.1"/>
    <property type="molecule type" value="Genomic_DNA"/>
</dbReference>
<evidence type="ECO:0000256" key="10">
    <source>
        <dbReference type="ARBA" id="ARBA00022777"/>
    </source>
</evidence>
<evidence type="ECO:0000256" key="13">
    <source>
        <dbReference type="ARBA" id="ARBA00023014"/>
    </source>
</evidence>
<dbReference type="Pfam" id="PF02518">
    <property type="entry name" value="HATPase_c"/>
    <property type="match status" value="1"/>
</dbReference>
<dbReference type="PROSITE" id="PS50109">
    <property type="entry name" value="HIS_KIN"/>
    <property type="match status" value="1"/>
</dbReference>
<keyword evidence="6" id="KW-0004">4Fe-4S</keyword>
<evidence type="ECO:0000256" key="18">
    <source>
        <dbReference type="SAM" id="Phobius"/>
    </source>
</evidence>
<dbReference type="Gene3D" id="1.20.5.1930">
    <property type="match status" value="1"/>
</dbReference>
<evidence type="ECO:0000256" key="1">
    <source>
        <dbReference type="ARBA" id="ARBA00000085"/>
    </source>
</evidence>
<feature type="domain" description="Histidine kinase" evidence="19">
    <location>
        <begin position="216"/>
        <end position="392"/>
    </location>
</feature>
<evidence type="ECO:0000256" key="4">
    <source>
        <dbReference type="ARBA" id="ARBA00012438"/>
    </source>
</evidence>
<dbReference type="GO" id="GO:0000155">
    <property type="term" value="F:phosphorelay sensor kinase activity"/>
    <property type="evidence" value="ECO:0007669"/>
    <property type="project" value="InterPro"/>
</dbReference>
<keyword evidence="16" id="KW-0175">Coiled coil</keyword>
<feature type="transmembrane region" description="Helical" evidence="18">
    <location>
        <begin position="138"/>
        <end position="157"/>
    </location>
</feature>
<reference evidence="20 21" key="1">
    <citation type="submission" date="2020-07" db="EMBL/GenBank/DDBJ databases">
        <title>Sequencing the genomes of 1000 actinobacteria strains.</title>
        <authorList>
            <person name="Klenk H.-P."/>
        </authorList>
    </citation>
    <scope>NUCLEOTIDE SEQUENCE [LARGE SCALE GENOMIC DNA]</scope>
    <source>
        <strain evidence="20 21">DSM 23871</strain>
    </source>
</reference>
<feature type="transmembrane region" description="Helical" evidence="18">
    <location>
        <begin position="69"/>
        <end position="91"/>
    </location>
</feature>
<dbReference type="InterPro" id="IPR050482">
    <property type="entry name" value="Sensor_HK_TwoCompSys"/>
</dbReference>
<dbReference type="Gene3D" id="3.30.565.10">
    <property type="entry name" value="Histidine kinase-like ATPase, C-terminal domain"/>
    <property type="match status" value="1"/>
</dbReference>
<dbReference type="InterPro" id="IPR017205">
    <property type="entry name" value="Sig_transdc_His_kinase_ChrS"/>
</dbReference>
<evidence type="ECO:0000256" key="11">
    <source>
        <dbReference type="ARBA" id="ARBA00023004"/>
    </source>
</evidence>
<evidence type="ECO:0000256" key="3">
    <source>
        <dbReference type="ARBA" id="ARBA00004496"/>
    </source>
</evidence>